<keyword evidence="2" id="KW-1003">Cell membrane</keyword>
<dbReference type="AlphaFoldDB" id="A0A223KS87"/>
<feature type="transmembrane region" description="Helical" evidence="6">
    <location>
        <begin position="124"/>
        <end position="143"/>
    </location>
</feature>
<organism evidence="7 8">
    <name type="scientific">Sutcliffiella cohnii</name>
    <dbReference type="NCBI Taxonomy" id="33932"/>
    <lineage>
        <taxon>Bacteria</taxon>
        <taxon>Bacillati</taxon>
        <taxon>Bacillota</taxon>
        <taxon>Bacilli</taxon>
        <taxon>Bacillales</taxon>
        <taxon>Bacillaceae</taxon>
        <taxon>Sutcliffiella</taxon>
    </lineage>
</organism>
<feature type="transmembrane region" description="Helical" evidence="6">
    <location>
        <begin position="189"/>
        <end position="207"/>
    </location>
</feature>
<dbReference type="STRING" id="1314751.GCA_001591425_03585"/>
<feature type="transmembrane region" description="Helical" evidence="6">
    <location>
        <begin position="85"/>
        <end position="104"/>
    </location>
</feature>
<keyword evidence="5 6" id="KW-0472">Membrane</keyword>
<dbReference type="Pfam" id="PF09678">
    <property type="entry name" value="Caa3_CtaG"/>
    <property type="match status" value="1"/>
</dbReference>
<dbReference type="Proteomes" id="UP000215224">
    <property type="component" value="Chromosome"/>
</dbReference>
<evidence type="ECO:0000313" key="8">
    <source>
        <dbReference type="Proteomes" id="UP000215224"/>
    </source>
</evidence>
<evidence type="ECO:0000256" key="5">
    <source>
        <dbReference type="ARBA" id="ARBA00023136"/>
    </source>
</evidence>
<gene>
    <name evidence="7" type="ORF">BC6307_13260</name>
</gene>
<accession>A0A223KS87</accession>
<evidence type="ECO:0000256" key="4">
    <source>
        <dbReference type="ARBA" id="ARBA00022989"/>
    </source>
</evidence>
<dbReference type="InterPro" id="IPR019108">
    <property type="entry name" value="Caa3_assmbl_CtaG-rel"/>
</dbReference>
<evidence type="ECO:0000256" key="1">
    <source>
        <dbReference type="ARBA" id="ARBA00004651"/>
    </source>
</evidence>
<feature type="transmembrane region" description="Helical" evidence="6">
    <location>
        <begin position="150"/>
        <end position="169"/>
    </location>
</feature>
<evidence type="ECO:0000256" key="6">
    <source>
        <dbReference type="SAM" id="Phobius"/>
    </source>
</evidence>
<proteinExistence type="predicted"/>
<dbReference type="GO" id="GO:0005886">
    <property type="term" value="C:plasma membrane"/>
    <property type="evidence" value="ECO:0007669"/>
    <property type="project" value="UniProtKB-SubCell"/>
</dbReference>
<keyword evidence="3 6" id="KW-0812">Transmembrane</keyword>
<dbReference type="EMBL" id="CP018866">
    <property type="protein sequence ID" value="AST92183.1"/>
    <property type="molecule type" value="Genomic_DNA"/>
</dbReference>
<sequence>MLSNLEIFGFRALWSPYFMVSMIIVAILYIYVTGRGRERFEGSEPVSLKQKTFFLLGIALLYFFKGGPIDLLGHLMLSAHMAQMAFLYLIIPPLLILGTPVWLLKKFVNHKAIKPAFNFLTRPLIALISFNALFSFYHIPVIFDVVKTDVTLHTIYTILLFIASFMMWWPLVDPLPEGNKMSGIKKMGYIMADGVLLTPACALIIFADTPLYAAYSDMTAWMAALALCVPASTLAGLDLGGPELFNALPLLEDQQLGGIIMKIIQEIMYGSMLAYVFFQWARKERETDDLDMNPILEKN</sequence>
<keyword evidence="8" id="KW-1185">Reference proteome</keyword>
<dbReference type="RefSeq" id="WP_084380606.1">
    <property type="nucleotide sequence ID" value="NZ_CP018866.1"/>
</dbReference>
<dbReference type="KEGG" id="bcoh:BC6307_13260"/>
<evidence type="ECO:0000256" key="2">
    <source>
        <dbReference type="ARBA" id="ARBA00022475"/>
    </source>
</evidence>
<feature type="transmembrane region" description="Helical" evidence="6">
    <location>
        <begin position="259"/>
        <end position="278"/>
    </location>
</feature>
<dbReference type="NCBIfam" id="TIGR02737">
    <property type="entry name" value="caa3_CtaG"/>
    <property type="match status" value="1"/>
</dbReference>
<protein>
    <submittedName>
        <fullName evidence="7">Cytochrome c oxidase assembly factor CtaG</fullName>
    </submittedName>
</protein>
<reference evidence="7 8" key="1">
    <citation type="submission" date="2016-12" db="EMBL/GenBank/DDBJ databases">
        <title>The whole genome sequencing and assembly of Bacillus cohnii DSM 6307T strain.</title>
        <authorList>
            <person name="Lee Y.-J."/>
            <person name="Yi H."/>
            <person name="Bahn Y.-S."/>
            <person name="Kim J.F."/>
            <person name="Lee D.-W."/>
        </authorList>
    </citation>
    <scope>NUCLEOTIDE SEQUENCE [LARGE SCALE GENOMIC DNA]</scope>
    <source>
        <strain evidence="7 8">DSM 6307</strain>
    </source>
</reference>
<dbReference type="InterPro" id="IPR014108">
    <property type="entry name" value="Caa3-assmbl_CtaG"/>
</dbReference>
<evidence type="ECO:0000313" key="7">
    <source>
        <dbReference type="EMBL" id="AST92183.1"/>
    </source>
</evidence>
<comment type="subcellular location">
    <subcellularLocation>
        <location evidence="1">Cell membrane</location>
        <topology evidence="1">Multi-pass membrane protein</topology>
    </subcellularLocation>
</comment>
<feature type="transmembrane region" description="Helical" evidence="6">
    <location>
        <begin position="52"/>
        <end position="73"/>
    </location>
</feature>
<keyword evidence="4 6" id="KW-1133">Transmembrane helix</keyword>
<feature type="transmembrane region" description="Helical" evidence="6">
    <location>
        <begin position="12"/>
        <end position="32"/>
    </location>
</feature>
<evidence type="ECO:0000256" key="3">
    <source>
        <dbReference type="ARBA" id="ARBA00022692"/>
    </source>
</evidence>
<name>A0A223KS87_9BACI</name>